<evidence type="ECO:0000256" key="4">
    <source>
        <dbReference type="SAM" id="Phobius"/>
    </source>
</evidence>
<feature type="domain" description="Laminin G" evidence="5">
    <location>
        <begin position="308"/>
        <end position="479"/>
    </location>
</feature>
<dbReference type="InterPro" id="IPR001791">
    <property type="entry name" value="Laminin_G"/>
</dbReference>
<dbReference type="InterPro" id="IPR013320">
    <property type="entry name" value="ConA-like_dom_sf"/>
</dbReference>
<evidence type="ECO:0000256" key="3">
    <source>
        <dbReference type="SAM" id="MobiDB-lite"/>
    </source>
</evidence>
<dbReference type="InterPro" id="IPR006558">
    <property type="entry name" value="LamG-like"/>
</dbReference>
<evidence type="ECO:0000313" key="7">
    <source>
        <dbReference type="Proteomes" id="UP000034799"/>
    </source>
</evidence>
<dbReference type="SMART" id="SM00560">
    <property type="entry name" value="LamGL"/>
    <property type="match status" value="2"/>
</dbReference>
<dbReference type="Gene3D" id="2.60.40.10">
    <property type="entry name" value="Immunoglobulins"/>
    <property type="match status" value="3"/>
</dbReference>
<keyword evidence="4" id="KW-0812">Transmembrane</keyword>
<feature type="region of interest" description="Disordered" evidence="3">
    <location>
        <begin position="761"/>
        <end position="780"/>
    </location>
</feature>
<evidence type="ECO:0000259" key="5">
    <source>
        <dbReference type="PROSITE" id="PS50025"/>
    </source>
</evidence>
<feature type="region of interest" description="Disordered" evidence="3">
    <location>
        <begin position="1053"/>
        <end position="1072"/>
    </location>
</feature>
<gene>
    <name evidence="6" type="ORF">UT34_C0001G0224</name>
</gene>
<feature type="transmembrane region" description="Helical" evidence="4">
    <location>
        <begin position="14"/>
        <end position="34"/>
    </location>
</feature>
<keyword evidence="2" id="KW-1015">Disulfide bond</keyword>
<feature type="region of interest" description="Disordered" evidence="3">
    <location>
        <begin position="1305"/>
        <end position="1325"/>
    </location>
</feature>
<feature type="compositionally biased region" description="Polar residues" evidence="3">
    <location>
        <begin position="1305"/>
        <end position="1317"/>
    </location>
</feature>
<dbReference type="PANTHER" id="PTHR42535:SF2">
    <property type="entry name" value="CHROMOSOME UNDETERMINED SCAFFOLD_146, WHOLE GENOME SHOTGUN SEQUENCE"/>
    <property type="match status" value="1"/>
</dbReference>
<organism evidence="6 7">
    <name type="scientific">candidate division WS6 bacterium GW2011_GWF2_39_15</name>
    <dbReference type="NCBI Taxonomy" id="1619100"/>
    <lineage>
        <taxon>Bacteria</taxon>
        <taxon>Candidatus Dojkabacteria</taxon>
    </lineage>
</organism>
<evidence type="ECO:0000313" key="6">
    <source>
        <dbReference type="EMBL" id="KKR06184.1"/>
    </source>
</evidence>
<dbReference type="Gene3D" id="2.60.120.200">
    <property type="match status" value="4"/>
</dbReference>
<keyword evidence="4" id="KW-0472">Membrane</keyword>
<proteinExistence type="predicted"/>
<accession>A0A0G0MQ79</accession>
<evidence type="ECO:0000256" key="1">
    <source>
        <dbReference type="ARBA" id="ARBA00022729"/>
    </source>
</evidence>
<dbReference type="Pfam" id="PF25788">
    <property type="entry name" value="Ig_Rha78A_N"/>
    <property type="match status" value="1"/>
</dbReference>
<feature type="compositionally biased region" description="Polar residues" evidence="3">
    <location>
        <begin position="2158"/>
        <end position="2170"/>
    </location>
</feature>
<dbReference type="SMART" id="SM00282">
    <property type="entry name" value="LamG"/>
    <property type="match status" value="1"/>
</dbReference>
<keyword evidence="4" id="KW-1133">Transmembrane helix</keyword>
<keyword evidence="1" id="KW-0732">Signal</keyword>
<dbReference type="Proteomes" id="UP000034799">
    <property type="component" value="Unassembled WGS sequence"/>
</dbReference>
<protein>
    <recommendedName>
        <fullName evidence="5">Laminin G domain-containing protein</fullName>
    </recommendedName>
</protein>
<dbReference type="STRING" id="1619100.UT34_C0001G0224"/>
<dbReference type="InterPro" id="IPR013783">
    <property type="entry name" value="Ig-like_fold"/>
</dbReference>
<feature type="region of interest" description="Disordered" evidence="3">
    <location>
        <begin position="2152"/>
        <end position="2173"/>
    </location>
</feature>
<dbReference type="PROSITE" id="PS50025">
    <property type="entry name" value="LAM_G_DOMAIN"/>
    <property type="match status" value="1"/>
</dbReference>
<comment type="caution">
    <text evidence="6">The sequence shown here is derived from an EMBL/GenBank/DDBJ whole genome shotgun (WGS) entry which is preliminary data.</text>
</comment>
<dbReference type="SUPFAM" id="SSF49899">
    <property type="entry name" value="Concanavalin A-like lectins/glucanases"/>
    <property type="match status" value="4"/>
</dbReference>
<sequence>MEDNLLKKKQFKSALIKLFFALLVLIPILTYSLYTAYTNPKPRIVTTPESSNYMFEAQNSVYKAKLGQKGTGIPIIQFQTNKGKSIEFAYVSESQSGQIQTETKNRSILFNNVEQMIDLEYIMLENGVKENIILREKVDKTTFYFKTNTHDLVIKKHYTEAAPSFYDENGSYLFNIEKGYAVDALGKRTENVQIDLVKDPDGQPYIRVRIDPKWLNSPSRRYPVRIDPTLVHDTTSEFSEGQFNRIKDTGSGSSPILQTYYQPPNSDLSTVGLWHFDEPSGNVLDSSGYSQTGTPTGTTVDTSSILGNARIFNGTSDYITVNDTSELRAVGAITIEVWIKSTGSNDYSGIVYKRVGNNGYQMGLNTNGGVRADLYNGSTWATVTNSTNVEDGQWHHVATTYDGISALIYVDGKPGNPLQATSYVTSSAANLLIGNDSGAANRFFNGEIDEVRISNRARSAEEIKLDAQKRPYSTFTSNVLDLADVISWNSLSWSELGVNTGGGETLKDSSNVVAHWKLNETSGTSANNDAEGTSCGGTPGNCDGTLIGVDSTTSQDSDLDSSWTANNRRWGEGALQLDGVNSYVEVADNNAISFGNGVTDTPFSICSWINPISATSFIIAAKQSVTADIREFTFSLRAEEDLSLILFDDNGANQIEKVSNIKFAQDEGQWVYVCSTYDGSGSVNGIKLYRNGIQLQTFSDNAGTYTAMSNTAQKLFLGWNGTGGTTYAKGMMDSTYMYQRELSASEILSNYNTGNINIQTRVGTDSTQDDGSWEEWKPNSSETAIESMDLSSKWSVPNTNENILLNDSNEADVGDGADGALSPSGTFNLNTSTSGSRTYADGIAYQIASNPTGNSIVTVDTPNGIAAGDEILLINLRGSTTDFRDAGNYEFLEVQSVNSGTKTITTTNPIQKPYGGNTFSNQKVAIQRVPNYTSVTLDSTDSITSSAWDAFATTPTGSAGYQTGIVAFRANGTVTIGTGTTISTNYLGYLGGNTTTIGGKGGEAYCGDGGAGSNTEGVPGSAGAAGGGGYGGTGVLNPTGNAGGAGSCGGGGGGGRGGNAGSGSTTRGGAGGGGGYKDNAAGQTGAGGGAGYGNPGTGGGGYGASGGTGGFDVSGNGGTDGGGGGGGGTYGDYQLNRIYLGAGGGMGGSNGGTGSGVGGKGGGIIFISANTLTNSGSITSNGQNGSNGSTSFKAPGGGGAGGSIFIRAMSVTLGTNGATAAGGSGGTLYERVAGNGGKGRIKLVAQSLTGTSDPQATINQISSSNVKQEGSSSISIKSGQLNVDSFTTSLWHLDETGGNGAYLKDSTNNSNHLTPTGTVPEKGISQKSRDLNGTSDFMSISSPTGLPSGSSARTIELWVKPDNTNPGGALVHWGDGTGGGQEFALQLGTISGTCYLFSDGINGTNNITISGAEIPANGRWSHIAFTKDLGSNWKYYLNGTLTKSGSFAVTINTSTPNILNIGERTDVASNNFPGLMDEIRISNIERTAREVAEDYRAGRDHYLNLNLNSANLNTQSTLPFYIAADKPGTYLESIVGESAYANNLTDGNTLGLWHLEEQSGAGAFLKDSSGNENNGTPTSLTMATGKIGKARSFVAGTNYINLGSPSAYGGLTAFTIEAWIYPTSVSGQHRIFDRGSSGSPNVLLLYQESAAIRLLVNNTDLVTTSDVLTVNQWYHVVAVYTGSGGEKAIYVNGVKVATGTSTQSSVTAGSLATWIGCPSWGTCSTYVFNGIIDEVRLSNVARSSESIRQAYEINRRSHNITIDFGAALHFSNLITSSSDTSFTIDATYYGLQNKGSNLYLGDKIIVQENYDGTVYTAQGTVSSVNTSTGAVLVSGWENGSTFPPTAGFSSNASVFKWQREYWPLQNVSQDSHIDTTSVFTLRFTDGSEGRNVWIDDLKSSGEYLTTPTGSAIASSVENRYIQYKALLISGDYNTSPSLSTVELDWDSNSLPGVPTLDTPTNLSVGNILKPALKTTATDADLDYLRYKIVLCQNVDMTIGCQTFNQTLSQTGWSGQNAEGNTAYSSGTQATYTLQSDLKAGGTYYWKSYAIDPGGRNDWGYSQTSPYHFGINSKPRSTNSNEVQSFIARRESSFPSLSTGWTSITGSAESGTTASSNGWIAGTNFTVGDQYLLMVWGEHQADNVGSQSGIRVTHGGTPFSESETVEQSDQTDSSHKTPYYWFTVWTATNEAVETEVYWSGTSGSEARVEDVTLVALNVTDLIDNNYFKYNISNTGGTLNTSYAQKAHLSFSPSNNNDLWWIMGYSKADVVSTAGSKYQAQLNIDGQNLSHQVIKGVNASDTPLYGLGHVAELTTDTHIIDLELKESLADQEWDSAGVFALNLSYFDSYLGTTKTGTGTSMSTPSNWVGQTSIDPISQYQGRYIIAGGGVVADAGGRVIGRIQNSGSNITDDAGGWSHDNADYQPLTLGDVQNAYTIGLKSLTLDTQTTQVGTSWVEDAWMVGFSLEKNGNGPQLNLPADNATNQSVRTQLKLTAIDPNNDTLKYKIELCQNEAMTLSCQTFDQTATQTGWSGQNAASFTRYTSGTQATYTLQTDLAVNTEYFWRGYAKDLDGTNTFSSPSSIFSFTTTVSPNAPTSIEIEGTASPQEVTDTTPEFSAIHTDTNSDAANYYEVEVNTLPTFAGTIKWDSGKTAMTSTPSTNRSPLITYAGSSLSVDGSTYYLRIRFWDTNEAVSPWSATSSFRMDALEIPLACRIIDSDSTDTTIQILWTDTNTVEDGYKIQRSVNGGAFGDLISKPADSTSHSDSISAGNTYRYRIAATLSPFTGSWCTTSTADVHQGSMQINGNFQIGGITFK</sequence>
<dbReference type="EMBL" id="LBWK01000001">
    <property type="protein sequence ID" value="KKR06184.1"/>
    <property type="molecule type" value="Genomic_DNA"/>
</dbReference>
<reference evidence="6 7" key="1">
    <citation type="journal article" date="2015" name="Nature">
        <title>rRNA introns, odd ribosomes, and small enigmatic genomes across a large radiation of phyla.</title>
        <authorList>
            <person name="Brown C.T."/>
            <person name="Hug L.A."/>
            <person name="Thomas B.C."/>
            <person name="Sharon I."/>
            <person name="Castelle C.J."/>
            <person name="Singh A."/>
            <person name="Wilkins M.J."/>
            <person name="Williams K.H."/>
            <person name="Banfield J.F."/>
        </authorList>
    </citation>
    <scope>NUCLEOTIDE SEQUENCE [LARGE SCALE GENOMIC DNA]</scope>
</reference>
<dbReference type="PANTHER" id="PTHR42535">
    <property type="entry name" value="OOKINETE PROTEIN, PUTATIVE-RELATED"/>
    <property type="match status" value="1"/>
</dbReference>
<evidence type="ECO:0000256" key="2">
    <source>
        <dbReference type="ARBA" id="ARBA00023157"/>
    </source>
</evidence>
<dbReference type="Pfam" id="PF13385">
    <property type="entry name" value="Laminin_G_3"/>
    <property type="match status" value="4"/>
</dbReference>
<name>A0A0G0MQ79_9BACT</name>